<name>A0A6J5R5K8_9CAUD</name>
<dbReference type="EMBL" id="LR798421">
    <property type="protein sequence ID" value="CAB5230479.1"/>
    <property type="molecule type" value="Genomic_DNA"/>
</dbReference>
<evidence type="ECO:0000313" key="2">
    <source>
        <dbReference type="EMBL" id="CAB4174391.1"/>
    </source>
</evidence>
<dbReference type="EMBL" id="LR796908">
    <property type="protein sequence ID" value="CAB4174391.1"/>
    <property type="molecule type" value="Genomic_DNA"/>
</dbReference>
<accession>A0A6J5R5K8</accession>
<sequence>MAFTSNCVLICGYARAGKDTFAKGLIAGAKDAKRMAYADNLKDALALAAHTLGLGINYHDDAEKAVDRNLLVEFGRAMRRRDKDIFARQIEHNLIGLQPGKTIVVSDWRYLNEYTVAKQACDQYGVKLHTVQIVRHGWTAANEEEAVSMQEVIEAVPFDETVFATSGDEEAVLMAGIRTAKLWNL</sequence>
<reference evidence="3" key="1">
    <citation type="submission" date="2020-05" db="EMBL/GenBank/DDBJ databases">
        <authorList>
            <person name="Chiriac C."/>
            <person name="Salcher M."/>
            <person name="Ghai R."/>
            <person name="Kavagutti S V."/>
        </authorList>
    </citation>
    <scope>NUCLEOTIDE SEQUENCE</scope>
</reference>
<dbReference type="Gene3D" id="3.40.50.300">
    <property type="entry name" value="P-loop containing nucleotide triphosphate hydrolases"/>
    <property type="match status" value="1"/>
</dbReference>
<evidence type="ECO:0000313" key="3">
    <source>
        <dbReference type="EMBL" id="CAB4192610.1"/>
    </source>
</evidence>
<dbReference type="EMBL" id="LR796621">
    <property type="protein sequence ID" value="CAB4154771.1"/>
    <property type="molecule type" value="Genomic_DNA"/>
</dbReference>
<evidence type="ECO:0000313" key="4">
    <source>
        <dbReference type="EMBL" id="CAB5230479.1"/>
    </source>
</evidence>
<gene>
    <name evidence="3" type="ORF">UFOVP1232_45</name>
    <name evidence="4" type="ORF">UFOVP1572_16</name>
    <name evidence="1" type="ORF">UFOVP644_31</name>
    <name evidence="2" type="ORF">UFOVP958_47</name>
</gene>
<dbReference type="InterPro" id="IPR027417">
    <property type="entry name" value="P-loop_NTPase"/>
</dbReference>
<organism evidence="3">
    <name type="scientific">uncultured Caudovirales phage</name>
    <dbReference type="NCBI Taxonomy" id="2100421"/>
    <lineage>
        <taxon>Viruses</taxon>
        <taxon>Duplodnaviria</taxon>
        <taxon>Heunggongvirae</taxon>
        <taxon>Uroviricota</taxon>
        <taxon>Caudoviricetes</taxon>
        <taxon>Peduoviridae</taxon>
        <taxon>Maltschvirus</taxon>
        <taxon>Maltschvirus maltsch</taxon>
    </lineage>
</organism>
<evidence type="ECO:0000313" key="1">
    <source>
        <dbReference type="EMBL" id="CAB4154771.1"/>
    </source>
</evidence>
<protein>
    <submittedName>
        <fullName evidence="3">Uncharacterized protein</fullName>
    </submittedName>
</protein>
<proteinExistence type="predicted"/>
<dbReference type="EMBL" id="LR797189">
    <property type="protein sequence ID" value="CAB4192610.1"/>
    <property type="molecule type" value="Genomic_DNA"/>
</dbReference>